<dbReference type="SUPFAM" id="SSF49503">
    <property type="entry name" value="Cupredoxins"/>
    <property type="match status" value="3"/>
</dbReference>
<accession>A0AAN9Y9U6</accession>
<evidence type="ECO:0000256" key="2">
    <source>
        <dbReference type="ARBA" id="ARBA00022723"/>
    </source>
</evidence>
<dbReference type="Pfam" id="PF07731">
    <property type="entry name" value="Cu-oxidase_2"/>
    <property type="match status" value="1"/>
</dbReference>
<proteinExistence type="inferred from homology"/>
<keyword evidence="4" id="KW-0186">Copper</keyword>
<evidence type="ECO:0000259" key="7">
    <source>
        <dbReference type="Pfam" id="PF07732"/>
    </source>
</evidence>
<reference evidence="8 9" key="1">
    <citation type="submission" date="2024-03" db="EMBL/GenBank/DDBJ databases">
        <title>Adaptation during the transition from Ophiocordyceps entomopathogen to insect associate is accompanied by gene loss and intensified selection.</title>
        <authorList>
            <person name="Ward C.M."/>
            <person name="Onetto C.A."/>
            <person name="Borneman A.R."/>
        </authorList>
    </citation>
    <scope>NUCLEOTIDE SEQUENCE [LARGE SCALE GENOMIC DNA]</scope>
    <source>
        <strain evidence="8">AWRI1</strain>
        <tissue evidence="8">Single Adult Female</tissue>
    </source>
</reference>
<protein>
    <submittedName>
        <fullName evidence="8">Uncharacterized protein</fullName>
    </submittedName>
</protein>
<dbReference type="PANTHER" id="PTHR11709">
    <property type="entry name" value="MULTI-COPPER OXIDASE"/>
    <property type="match status" value="1"/>
</dbReference>
<comment type="caution">
    <text evidence="8">The sequence shown here is derived from an EMBL/GenBank/DDBJ whole genome shotgun (WGS) entry which is preliminary data.</text>
</comment>
<dbReference type="GO" id="GO:0016491">
    <property type="term" value="F:oxidoreductase activity"/>
    <property type="evidence" value="ECO:0007669"/>
    <property type="project" value="UniProtKB-KW"/>
</dbReference>
<dbReference type="InterPro" id="IPR011706">
    <property type="entry name" value="Cu-oxidase_C"/>
</dbReference>
<evidence type="ECO:0000256" key="4">
    <source>
        <dbReference type="ARBA" id="ARBA00023008"/>
    </source>
</evidence>
<feature type="domain" description="Plastocyanin-like" evidence="7">
    <location>
        <begin position="58"/>
        <end position="169"/>
    </location>
</feature>
<dbReference type="Proteomes" id="UP001367676">
    <property type="component" value="Unassembled WGS sequence"/>
</dbReference>
<dbReference type="InterPro" id="IPR011707">
    <property type="entry name" value="Cu-oxidase-like_N"/>
</dbReference>
<dbReference type="GO" id="GO:0005886">
    <property type="term" value="C:plasma membrane"/>
    <property type="evidence" value="ECO:0007669"/>
    <property type="project" value="TreeGrafter"/>
</dbReference>
<organism evidence="8 9">
    <name type="scientific">Parthenolecanium corni</name>
    <dbReference type="NCBI Taxonomy" id="536013"/>
    <lineage>
        <taxon>Eukaryota</taxon>
        <taxon>Metazoa</taxon>
        <taxon>Ecdysozoa</taxon>
        <taxon>Arthropoda</taxon>
        <taxon>Hexapoda</taxon>
        <taxon>Insecta</taxon>
        <taxon>Pterygota</taxon>
        <taxon>Neoptera</taxon>
        <taxon>Paraneoptera</taxon>
        <taxon>Hemiptera</taxon>
        <taxon>Sternorrhyncha</taxon>
        <taxon>Coccoidea</taxon>
        <taxon>Coccidae</taxon>
        <taxon>Parthenolecanium</taxon>
    </lineage>
</organism>
<dbReference type="PROSITE" id="PS00080">
    <property type="entry name" value="MULTICOPPER_OXIDASE2"/>
    <property type="match status" value="1"/>
</dbReference>
<feature type="domain" description="Plastocyanin-like" evidence="5">
    <location>
        <begin position="184"/>
        <end position="340"/>
    </location>
</feature>
<dbReference type="CDD" id="cd13905">
    <property type="entry name" value="CuRO_3_tcLLC2_insect_like"/>
    <property type="match status" value="1"/>
</dbReference>
<dbReference type="GO" id="GO:0006826">
    <property type="term" value="P:iron ion transport"/>
    <property type="evidence" value="ECO:0007669"/>
    <property type="project" value="TreeGrafter"/>
</dbReference>
<evidence type="ECO:0000256" key="3">
    <source>
        <dbReference type="ARBA" id="ARBA00023002"/>
    </source>
</evidence>
<evidence type="ECO:0000313" key="8">
    <source>
        <dbReference type="EMBL" id="KAK7602750.1"/>
    </source>
</evidence>
<comment type="similarity">
    <text evidence="1">Belongs to the multicopper oxidase family.</text>
</comment>
<keyword evidence="9" id="KW-1185">Reference proteome</keyword>
<dbReference type="FunFam" id="2.60.40.420:FF:000045">
    <property type="entry name" value="Laccase 2"/>
    <property type="match status" value="1"/>
</dbReference>
<dbReference type="PANTHER" id="PTHR11709:SF394">
    <property type="entry name" value="FI03373P-RELATED"/>
    <property type="match status" value="1"/>
</dbReference>
<dbReference type="Pfam" id="PF07732">
    <property type="entry name" value="Cu-oxidase_3"/>
    <property type="match status" value="1"/>
</dbReference>
<evidence type="ECO:0000259" key="6">
    <source>
        <dbReference type="Pfam" id="PF07731"/>
    </source>
</evidence>
<evidence type="ECO:0000256" key="1">
    <source>
        <dbReference type="ARBA" id="ARBA00010609"/>
    </source>
</evidence>
<gene>
    <name evidence="8" type="ORF">V9T40_006724</name>
</gene>
<dbReference type="InterPro" id="IPR002355">
    <property type="entry name" value="Cu_oxidase_Cu_BS"/>
</dbReference>
<dbReference type="PROSITE" id="PS00079">
    <property type="entry name" value="MULTICOPPER_OXIDASE1"/>
    <property type="match status" value="1"/>
</dbReference>
<dbReference type="GO" id="GO:0005507">
    <property type="term" value="F:copper ion binding"/>
    <property type="evidence" value="ECO:0007669"/>
    <property type="project" value="InterPro"/>
</dbReference>
<dbReference type="CDD" id="cd13858">
    <property type="entry name" value="CuRO_1_tcLCC2_insect_like"/>
    <property type="match status" value="1"/>
</dbReference>
<dbReference type="InterPro" id="IPR001117">
    <property type="entry name" value="Cu-oxidase_2nd"/>
</dbReference>
<dbReference type="InterPro" id="IPR033138">
    <property type="entry name" value="Cu_oxidase_CS"/>
</dbReference>
<evidence type="ECO:0000313" key="9">
    <source>
        <dbReference type="Proteomes" id="UP001367676"/>
    </source>
</evidence>
<dbReference type="InterPro" id="IPR008972">
    <property type="entry name" value="Cupredoxin"/>
</dbReference>
<keyword evidence="3" id="KW-0560">Oxidoreductase</keyword>
<dbReference type="CDD" id="cd13884">
    <property type="entry name" value="CuRO_2_tcLCC_insect_like"/>
    <property type="match status" value="1"/>
</dbReference>
<sequence>MASLVQGDLQSHPCERPCEPNSPPMTCQYYFEIEKYLTRSKACYYCPFIFEDCFRPDCIPADGVRRLVTVINRQLPGPSINICDGDKVEIVVKNSMSEECTTIHWHGINQHCSPYMDGVALITQCPILPGMSFTYRFEPDPPGTHLYHAHIGTQRGDGVFGPFILRKPKEFEFYKDLYHFDLNEHVIVIFDWLHEPSHSRYTSDHQGQAINAPDTILINGKGRYKEFENKNGEKFYTPMAKFTVTQGYSYRFRIINAGIEHCPIELVIYSHKMKVISTDGFDIELIEAESLVTFSGERWEYILDANQEIGNYWMVFKGLQNCSEEFYGAYNVAVLHYEGANDELPKPDITYDTIISEGVQVNPVNVPSSDRTSYTISELKNVIKGYDPTLDTDVIKLTFAFDFYAIDNPVYHKHNLYGFFQVEKEYQVRTMQINHISMRMPSFPPLSQPEDIKPDTFCNDETIQKNCEEEFCGCTHVVKLPLFRTVEILLVDEGLPYDSNHPFHLHGYTFAVIAMEKIGMNTTVDKVKQMLAENKFKINLYDPVFKDTVTVPRGGFTVVRLYLDNPGLWLLHCHLEFHAENGMAVVLQVGEYSDFPPVPPNFPRCGDYLG</sequence>
<keyword evidence="2" id="KW-0479">Metal-binding</keyword>
<dbReference type="Gene3D" id="2.60.40.420">
    <property type="entry name" value="Cupredoxins - blue copper proteins"/>
    <property type="match status" value="3"/>
</dbReference>
<dbReference type="EMBL" id="JBBCAQ010000007">
    <property type="protein sequence ID" value="KAK7602750.1"/>
    <property type="molecule type" value="Genomic_DNA"/>
</dbReference>
<dbReference type="FunFam" id="2.60.40.420:FF:000031">
    <property type="entry name" value="Laccase-2 isoform A"/>
    <property type="match status" value="1"/>
</dbReference>
<name>A0AAN9Y9U6_9HEMI</name>
<feature type="domain" description="Plastocyanin-like" evidence="6">
    <location>
        <begin position="446"/>
        <end position="590"/>
    </location>
</feature>
<evidence type="ECO:0000259" key="5">
    <source>
        <dbReference type="Pfam" id="PF00394"/>
    </source>
</evidence>
<dbReference type="InterPro" id="IPR045087">
    <property type="entry name" value="Cu-oxidase_fam"/>
</dbReference>
<dbReference type="Pfam" id="PF00394">
    <property type="entry name" value="Cu-oxidase"/>
    <property type="match status" value="1"/>
</dbReference>
<dbReference type="AlphaFoldDB" id="A0AAN9Y9U6"/>